<feature type="repeat" description="ANK" evidence="3">
    <location>
        <begin position="95"/>
        <end position="127"/>
    </location>
</feature>
<dbReference type="PROSITE" id="PS51257">
    <property type="entry name" value="PROKAR_LIPOPROTEIN"/>
    <property type="match status" value="1"/>
</dbReference>
<evidence type="ECO:0000313" key="7">
    <source>
        <dbReference type="Proteomes" id="UP000219573"/>
    </source>
</evidence>
<feature type="repeat" description="ANK" evidence="3">
    <location>
        <begin position="128"/>
        <end position="160"/>
    </location>
</feature>
<dbReference type="SMART" id="SM00248">
    <property type="entry name" value="ANK"/>
    <property type="match status" value="2"/>
</dbReference>
<name>A0A285HQR6_9FIRM</name>
<dbReference type="RefSeq" id="WP_172431949.1">
    <property type="nucleotide sequence ID" value="NZ_OBDZ01000023.1"/>
</dbReference>
<feature type="region of interest" description="Disordered" evidence="4">
    <location>
        <begin position="32"/>
        <end position="67"/>
    </location>
</feature>
<dbReference type="SUPFAM" id="SSF48403">
    <property type="entry name" value="Ankyrin repeat"/>
    <property type="match status" value="1"/>
</dbReference>
<dbReference type="Pfam" id="PF12796">
    <property type="entry name" value="Ank_2"/>
    <property type="match status" value="1"/>
</dbReference>
<reference evidence="7" key="1">
    <citation type="submission" date="2017-09" db="EMBL/GenBank/DDBJ databases">
        <authorList>
            <person name="Varghese N."/>
            <person name="Submissions S."/>
        </authorList>
    </citation>
    <scope>NUCLEOTIDE SEQUENCE [LARGE SCALE GENOMIC DNA]</scope>
    <source>
        <strain evidence="7">MSL47</strain>
    </source>
</reference>
<evidence type="ECO:0000256" key="4">
    <source>
        <dbReference type="SAM" id="MobiDB-lite"/>
    </source>
</evidence>
<evidence type="ECO:0000256" key="1">
    <source>
        <dbReference type="ARBA" id="ARBA00022737"/>
    </source>
</evidence>
<evidence type="ECO:0000256" key="3">
    <source>
        <dbReference type="PROSITE-ProRule" id="PRU00023"/>
    </source>
</evidence>
<keyword evidence="1" id="KW-0677">Repeat</keyword>
<dbReference type="Proteomes" id="UP000219573">
    <property type="component" value="Unassembled WGS sequence"/>
</dbReference>
<dbReference type="EMBL" id="OBDZ01000023">
    <property type="protein sequence ID" value="SNY38014.1"/>
    <property type="molecule type" value="Genomic_DNA"/>
</dbReference>
<dbReference type="InterPro" id="IPR036770">
    <property type="entry name" value="Ankyrin_rpt-contain_sf"/>
</dbReference>
<dbReference type="PANTHER" id="PTHR24171:SF10">
    <property type="entry name" value="ANKYRIN REPEAT DOMAIN-CONTAINING PROTEIN 29-LIKE"/>
    <property type="match status" value="1"/>
</dbReference>
<dbReference type="Gene3D" id="1.25.40.20">
    <property type="entry name" value="Ankyrin repeat-containing domain"/>
    <property type="match status" value="1"/>
</dbReference>
<protein>
    <submittedName>
        <fullName evidence="6">Ankyrin repeat-containing protein</fullName>
    </submittedName>
</protein>
<dbReference type="PROSITE" id="PS50088">
    <property type="entry name" value="ANK_REPEAT"/>
    <property type="match status" value="2"/>
</dbReference>
<feature type="compositionally biased region" description="Polar residues" evidence="4">
    <location>
        <begin position="32"/>
        <end position="46"/>
    </location>
</feature>
<accession>A0A285HQR6</accession>
<evidence type="ECO:0000313" key="6">
    <source>
        <dbReference type="EMBL" id="SNY38014.1"/>
    </source>
</evidence>
<gene>
    <name evidence="6" type="ORF">SAMN06265827_12311</name>
</gene>
<evidence type="ECO:0000256" key="2">
    <source>
        <dbReference type="ARBA" id="ARBA00023043"/>
    </source>
</evidence>
<dbReference type="PANTHER" id="PTHR24171">
    <property type="entry name" value="ANKYRIN REPEAT DOMAIN-CONTAINING PROTEIN 39-RELATED"/>
    <property type="match status" value="1"/>
</dbReference>
<keyword evidence="2 3" id="KW-0040">ANK repeat</keyword>
<proteinExistence type="predicted"/>
<dbReference type="InterPro" id="IPR002110">
    <property type="entry name" value="Ankyrin_rpt"/>
</dbReference>
<dbReference type="PROSITE" id="PS50297">
    <property type="entry name" value="ANK_REP_REGION"/>
    <property type="match status" value="2"/>
</dbReference>
<sequence length="194" mass="20948">MKFRKVYLSLILVLTLAIIGCSNSTDTQQSAEKVSSNVTSSSNQEVAQKDEEVAEEAVPTFSNSSTEDINWDTASTAKVKEAITAGIDINKQDDKGRTPLMKAAKANNVGAVKALLNNQADANIQDNQGKTALIEAASEGNNFITELLLDYKADVNLEDNSGNKALDYLEHSMSASKLSADEVEVYSRLKKLSK</sequence>
<organism evidence="6 7">
    <name type="scientific">Orenia metallireducens</name>
    <dbReference type="NCBI Taxonomy" id="1413210"/>
    <lineage>
        <taxon>Bacteria</taxon>
        <taxon>Bacillati</taxon>
        <taxon>Bacillota</taxon>
        <taxon>Clostridia</taxon>
        <taxon>Halanaerobiales</taxon>
        <taxon>Halobacteroidaceae</taxon>
        <taxon>Orenia</taxon>
    </lineage>
</organism>
<feature type="signal peptide" evidence="5">
    <location>
        <begin position="1"/>
        <end position="24"/>
    </location>
</feature>
<evidence type="ECO:0000256" key="5">
    <source>
        <dbReference type="SAM" id="SignalP"/>
    </source>
</evidence>
<feature type="chain" id="PRO_5038775591" evidence="5">
    <location>
        <begin position="25"/>
        <end position="194"/>
    </location>
</feature>
<keyword evidence="5" id="KW-0732">Signal</keyword>
<keyword evidence="7" id="KW-1185">Reference proteome</keyword>
<dbReference type="AlphaFoldDB" id="A0A285HQR6"/>